<evidence type="ECO:0000313" key="1">
    <source>
        <dbReference type="EMBL" id="QOW09189.1"/>
    </source>
</evidence>
<organism evidence="1 2">
    <name type="scientific">Kaistella flava</name>
    <name type="common">ex Peng et al. 2021</name>
    <dbReference type="NCBI Taxonomy" id="2038776"/>
    <lineage>
        <taxon>Bacteria</taxon>
        <taxon>Pseudomonadati</taxon>
        <taxon>Bacteroidota</taxon>
        <taxon>Flavobacteriia</taxon>
        <taxon>Flavobacteriales</taxon>
        <taxon>Weeksellaceae</taxon>
        <taxon>Chryseobacterium group</taxon>
        <taxon>Kaistella</taxon>
    </lineage>
</organism>
<protein>
    <submittedName>
        <fullName evidence="1">Uncharacterized protein</fullName>
    </submittedName>
</protein>
<reference evidence="1 2" key="1">
    <citation type="submission" date="2019-05" db="EMBL/GenBank/DDBJ databases">
        <title>Chryseobacterium sp. isolated from King George Island, maritime Antarctica.</title>
        <authorList>
            <person name="Peng X."/>
        </authorList>
    </citation>
    <scope>NUCLEOTIDE SEQUENCE [LARGE SCALE GENOMIC DNA]</scope>
    <source>
        <strain evidence="1 2">7-3A</strain>
    </source>
</reference>
<evidence type="ECO:0000313" key="2">
    <source>
        <dbReference type="Proteomes" id="UP000594195"/>
    </source>
</evidence>
<dbReference type="Proteomes" id="UP000594195">
    <property type="component" value="Chromosome"/>
</dbReference>
<proteinExistence type="predicted"/>
<name>A0A7M2Y5S1_9FLAO</name>
<dbReference type="AlphaFoldDB" id="A0A7M2Y5S1"/>
<sequence>MGSLFQLFLMTPKQIERIQIKIGKIKKELAADKKRWGGFYDDSKGLRYLPPELYLKIQDYSGALRYFNWFNKNFPEDCGFPIFLLEWTITLFKKGKVENAEDKIIEVDDADGHLISAFLEIESDFQADSESSTWQTSSIAEYLLYSKNDVELLDFAEWLTAFVQTEKYTASHGR</sequence>
<keyword evidence="2" id="KW-1185">Reference proteome</keyword>
<gene>
    <name evidence="1" type="ORF">Q73A0000_01870</name>
</gene>
<accession>A0A7M2Y5S1</accession>
<dbReference type="KEGG" id="kfa:Q73A0000_01870"/>
<dbReference type="EMBL" id="CP040442">
    <property type="protein sequence ID" value="QOW09189.1"/>
    <property type="molecule type" value="Genomic_DNA"/>
</dbReference>